<feature type="region of interest" description="Disordered" evidence="1">
    <location>
        <begin position="1"/>
        <end position="20"/>
    </location>
</feature>
<proteinExistence type="predicted"/>
<accession>A0A0E2LMB9</accession>
<sequence>MDCWTVGRKKRGRRRQKHKNSAWCEKKITYHCNTDSYKNGHSENQH</sequence>
<gene>
    <name evidence="2" type="ORF">HMPREF1555_02303</name>
</gene>
<dbReference type="Proteomes" id="UP000016630">
    <property type="component" value="Unassembled WGS sequence"/>
</dbReference>
<reference evidence="2 3" key="1">
    <citation type="submission" date="2013-06" db="EMBL/GenBank/DDBJ databases">
        <authorList>
            <person name="Weinstock G."/>
            <person name="Sodergren E."/>
            <person name="Lobos E.A."/>
            <person name="Fulton L."/>
            <person name="Fulton R."/>
            <person name="Courtney L."/>
            <person name="Fronick C."/>
            <person name="O'Laughlin M."/>
            <person name="Godfrey J."/>
            <person name="Wilson R.M."/>
            <person name="Miner T."/>
            <person name="Farmer C."/>
            <person name="Delehaunty K."/>
            <person name="Cordes M."/>
            <person name="Minx P."/>
            <person name="Tomlinson C."/>
            <person name="Chen J."/>
            <person name="Wollam A."/>
            <person name="Pepin K.H."/>
            <person name="Bhonagiri V."/>
            <person name="Zhang X."/>
            <person name="Warren W."/>
            <person name="Mitreva M."/>
            <person name="Mardis E.R."/>
            <person name="Wilson R.K."/>
        </authorList>
    </citation>
    <scope>NUCLEOTIDE SEQUENCE [LARGE SCALE GENOMIC DNA]</scope>
    <source>
        <strain evidence="2 3">F0570</strain>
    </source>
</reference>
<dbReference type="AlphaFoldDB" id="A0A0E2LMB9"/>
<evidence type="ECO:0000313" key="3">
    <source>
        <dbReference type="Proteomes" id="UP000016630"/>
    </source>
</evidence>
<dbReference type="EMBL" id="AWUW01000157">
    <property type="protein sequence ID" value="ERJ63646.1"/>
    <property type="molecule type" value="Genomic_DNA"/>
</dbReference>
<comment type="caution">
    <text evidence="2">The sequence shown here is derived from an EMBL/GenBank/DDBJ whole genome shotgun (WGS) entry which is preliminary data.</text>
</comment>
<feature type="compositionally biased region" description="Basic residues" evidence="1">
    <location>
        <begin position="7"/>
        <end position="20"/>
    </location>
</feature>
<name>A0A0E2LMB9_PORGN</name>
<dbReference type="HOGENOM" id="CLU_3187197_0_0_10"/>
<evidence type="ECO:0000256" key="1">
    <source>
        <dbReference type="SAM" id="MobiDB-lite"/>
    </source>
</evidence>
<organism evidence="2 3">
    <name type="scientific">Porphyromonas gingivalis F0570</name>
    <dbReference type="NCBI Taxonomy" id="1227271"/>
    <lineage>
        <taxon>Bacteria</taxon>
        <taxon>Pseudomonadati</taxon>
        <taxon>Bacteroidota</taxon>
        <taxon>Bacteroidia</taxon>
        <taxon>Bacteroidales</taxon>
        <taxon>Porphyromonadaceae</taxon>
        <taxon>Porphyromonas</taxon>
    </lineage>
</organism>
<protein>
    <submittedName>
        <fullName evidence="2">Uncharacterized protein</fullName>
    </submittedName>
</protein>
<evidence type="ECO:0000313" key="2">
    <source>
        <dbReference type="EMBL" id="ERJ63646.1"/>
    </source>
</evidence>